<name>A0A915LBP8_ROMCU</name>
<keyword evidence="1" id="KW-1185">Reference proteome</keyword>
<sequence length="176" mass="20692">MMGKLLWDIIIKFDAGQWQSIAMQMHFHAYQWAWMMNLTKKEASYYCVNIENTNELPIIKIKLASFTSKDPILKTVEPFISHGWLNKLSIHVPQLWPYFNQQLLLRIQDDIIILEKRWKINLKHVEKIEIKIVELKYTHTWTNSIGSPGTSQSKKLVGSWIVLMVAMPNKGREPDE</sequence>
<organism evidence="1 2">
    <name type="scientific">Romanomermis culicivorax</name>
    <name type="common">Nematode worm</name>
    <dbReference type="NCBI Taxonomy" id="13658"/>
    <lineage>
        <taxon>Eukaryota</taxon>
        <taxon>Metazoa</taxon>
        <taxon>Ecdysozoa</taxon>
        <taxon>Nematoda</taxon>
        <taxon>Enoplea</taxon>
        <taxon>Dorylaimia</taxon>
        <taxon>Mermithida</taxon>
        <taxon>Mermithoidea</taxon>
        <taxon>Mermithidae</taxon>
        <taxon>Romanomermis</taxon>
    </lineage>
</organism>
<reference evidence="2" key="1">
    <citation type="submission" date="2022-11" db="UniProtKB">
        <authorList>
            <consortium name="WormBaseParasite"/>
        </authorList>
    </citation>
    <scope>IDENTIFICATION</scope>
</reference>
<evidence type="ECO:0000313" key="1">
    <source>
        <dbReference type="Proteomes" id="UP000887565"/>
    </source>
</evidence>
<dbReference type="WBParaSite" id="nRc.2.0.1.t48277-RA">
    <property type="protein sequence ID" value="nRc.2.0.1.t48277-RA"/>
    <property type="gene ID" value="nRc.2.0.1.g48277"/>
</dbReference>
<proteinExistence type="predicted"/>
<dbReference type="Proteomes" id="UP000887565">
    <property type="component" value="Unplaced"/>
</dbReference>
<protein>
    <submittedName>
        <fullName evidence="2">Uncharacterized protein</fullName>
    </submittedName>
</protein>
<accession>A0A915LBP8</accession>
<dbReference type="AlphaFoldDB" id="A0A915LBP8"/>
<evidence type="ECO:0000313" key="2">
    <source>
        <dbReference type="WBParaSite" id="nRc.2.0.1.t48277-RA"/>
    </source>
</evidence>